<organism evidence="6 7">
    <name type="scientific">Pseudoalteromonas phenolica</name>
    <dbReference type="NCBI Taxonomy" id="161398"/>
    <lineage>
        <taxon>Bacteria</taxon>
        <taxon>Pseudomonadati</taxon>
        <taxon>Pseudomonadota</taxon>
        <taxon>Gammaproteobacteria</taxon>
        <taxon>Alteromonadales</taxon>
        <taxon>Pseudoalteromonadaceae</taxon>
        <taxon>Pseudoalteromonas</taxon>
    </lineage>
</organism>
<dbReference type="AlphaFoldDB" id="A0A0S2K2U9"/>
<evidence type="ECO:0000256" key="4">
    <source>
        <dbReference type="ARBA" id="ARBA00023136"/>
    </source>
</evidence>
<dbReference type="RefSeq" id="WP_058030371.1">
    <property type="nucleotide sequence ID" value="NZ_CP013187.1"/>
</dbReference>
<dbReference type="GO" id="GO:0016020">
    <property type="term" value="C:membrane"/>
    <property type="evidence" value="ECO:0007669"/>
    <property type="project" value="UniProtKB-SubCell"/>
</dbReference>
<accession>A0A0S2K2U9</accession>
<gene>
    <name evidence="6" type="ORF">PP2015_2171</name>
</gene>
<proteinExistence type="predicted"/>
<keyword evidence="3 5" id="KW-1133">Transmembrane helix</keyword>
<dbReference type="KEGG" id="pphe:PP2015_2171"/>
<feature type="transmembrane region" description="Helical" evidence="5">
    <location>
        <begin position="98"/>
        <end position="119"/>
    </location>
</feature>
<keyword evidence="2 5" id="KW-0812">Transmembrane</keyword>
<evidence type="ECO:0000256" key="1">
    <source>
        <dbReference type="ARBA" id="ARBA00004141"/>
    </source>
</evidence>
<evidence type="ECO:0000313" key="6">
    <source>
        <dbReference type="EMBL" id="ALO42668.1"/>
    </source>
</evidence>
<sequence length="122" mass="13365">MTIISLVLFAFFSFASSIKLTGWQKTIFQIQLGFFKNYGLNRTHMFLIGLIESASGLCLLLSVLTGNSLLNAFGAIGILFTSIGAIFFHLRFDTLKDALPAIVTLSLSGALLFSNQYVYNAI</sequence>
<dbReference type="Proteomes" id="UP000061457">
    <property type="component" value="Chromosome I"/>
</dbReference>
<name>A0A0S2K2U9_9GAMM</name>
<dbReference type="Pfam" id="PF13564">
    <property type="entry name" value="DoxX_2"/>
    <property type="match status" value="1"/>
</dbReference>
<evidence type="ECO:0000256" key="2">
    <source>
        <dbReference type="ARBA" id="ARBA00022692"/>
    </source>
</evidence>
<feature type="transmembrane region" description="Helical" evidence="5">
    <location>
        <begin position="72"/>
        <end position="92"/>
    </location>
</feature>
<dbReference type="InterPro" id="IPR032808">
    <property type="entry name" value="DoxX"/>
</dbReference>
<keyword evidence="7" id="KW-1185">Reference proteome</keyword>
<comment type="subcellular location">
    <subcellularLocation>
        <location evidence="1">Membrane</location>
        <topology evidence="1">Multi-pass membrane protein</topology>
    </subcellularLocation>
</comment>
<reference evidence="7" key="1">
    <citation type="submission" date="2015-11" db="EMBL/GenBank/DDBJ databases">
        <authorList>
            <person name="Kim K.M."/>
        </authorList>
    </citation>
    <scope>NUCLEOTIDE SEQUENCE [LARGE SCALE GENOMIC DNA]</scope>
    <source>
        <strain evidence="7">KCTC 12086</strain>
    </source>
</reference>
<dbReference type="EMBL" id="CP013187">
    <property type="protein sequence ID" value="ALO42668.1"/>
    <property type="molecule type" value="Genomic_DNA"/>
</dbReference>
<feature type="transmembrane region" description="Helical" evidence="5">
    <location>
        <begin position="45"/>
        <end position="65"/>
    </location>
</feature>
<evidence type="ECO:0000256" key="3">
    <source>
        <dbReference type="ARBA" id="ARBA00022989"/>
    </source>
</evidence>
<protein>
    <submittedName>
        <fullName evidence="6">Putative membrane protein</fullName>
    </submittedName>
</protein>
<dbReference type="OrthoDB" id="5879006at2"/>
<dbReference type="PATRIC" id="fig|161398.10.peg.2208"/>
<evidence type="ECO:0000313" key="7">
    <source>
        <dbReference type="Proteomes" id="UP000061457"/>
    </source>
</evidence>
<keyword evidence="4 5" id="KW-0472">Membrane</keyword>
<evidence type="ECO:0000256" key="5">
    <source>
        <dbReference type="SAM" id="Phobius"/>
    </source>
</evidence>